<keyword evidence="3" id="KW-1185">Reference proteome</keyword>
<dbReference type="EMBL" id="BPLQ01014581">
    <property type="protein sequence ID" value="GIY81152.1"/>
    <property type="molecule type" value="Genomic_DNA"/>
</dbReference>
<accession>A0AAV4WEU2</accession>
<evidence type="ECO:0000313" key="2">
    <source>
        <dbReference type="EMBL" id="GIY81152.1"/>
    </source>
</evidence>
<reference evidence="2 3" key="1">
    <citation type="submission" date="2021-06" db="EMBL/GenBank/DDBJ databases">
        <title>Caerostris darwini draft genome.</title>
        <authorList>
            <person name="Kono N."/>
            <person name="Arakawa K."/>
        </authorList>
    </citation>
    <scope>NUCLEOTIDE SEQUENCE [LARGE SCALE GENOMIC DNA]</scope>
</reference>
<evidence type="ECO:0000256" key="1">
    <source>
        <dbReference type="SAM" id="MobiDB-lite"/>
    </source>
</evidence>
<dbReference type="AlphaFoldDB" id="A0AAV4WEU2"/>
<evidence type="ECO:0000313" key="3">
    <source>
        <dbReference type="Proteomes" id="UP001054837"/>
    </source>
</evidence>
<protein>
    <submittedName>
        <fullName evidence="2">Uncharacterized protein</fullName>
    </submittedName>
</protein>
<feature type="compositionally biased region" description="Basic residues" evidence="1">
    <location>
        <begin position="124"/>
        <end position="143"/>
    </location>
</feature>
<dbReference type="Proteomes" id="UP001054837">
    <property type="component" value="Unassembled WGS sequence"/>
</dbReference>
<gene>
    <name evidence="2" type="ORF">CDAR_548021</name>
</gene>
<sequence length="143" mass="16114">MANPTEQFYKSPAYSAAEKTIKAQSNNLLYSDISVNHPYPFSSKQQKPNLLLQNRQLTIETNLSNQIVVLPTDKTINGSEQNNLLYSDISVNPPHPLSSKQQKPNLLLHKRQHTMEANLSNCPTKRKNGPALSRKSHLAGRWP</sequence>
<name>A0AAV4WEU2_9ARAC</name>
<comment type="caution">
    <text evidence="2">The sequence shown here is derived from an EMBL/GenBank/DDBJ whole genome shotgun (WGS) entry which is preliminary data.</text>
</comment>
<feature type="region of interest" description="Disordered" evidence="1">
    <location>
        <begin position="118"/>
        <end position="143"/>
    </location>
</feature>
<organism evidence="2 3">
    <name type="scientific">Caerostris darwini</name>
    <dbReference type="NCBI Taxonomy" id="1538125"/>
    <lineage>
        <taxon>Eukaryota</taxon>
        <taxon>Metazoa</taxon>
        <taxon>Ecdysozoa</taxon>
        <taxon>Arthropoda</taxon>
        <taxon>Chelicerata</taxon>
        <taxon>Arachnida</taxon>
        <taxon>Araneae</taxon>
        <taxon>Araneomorphae</taxon>
        <taxon>Entelegynae</taxon>
        <taxon>Araneoidea</taxon>
        <taxon>Araneidae</taxon>
        <taxon>Caerostris</taxon>
    </lineage>
</organism>
<proteinExistence type="predicted"/>